<dbReference type="SMART" id="SM00969">
    <property type="entry name" value="SOCS_box"/>
    <property type="match status" value="1"/>
</dbReference>
<keyword evidence="3" id="KW-0833">Ubl conjugation pathway</keyword>
<dbReference type="InterPro" id="IPR001496">
    <property type="entry name" value="SOCS_box"/>
</dbReference>
<dbReference type="PANTHER" id="PTHR10155:SF5">
    <property type="entry name" value="SUPPRESSOR OF CYTOKINE SIGNALING 7"/>
    <property type="match status" value="1"/>
</dbReference>
<evidence type="ECO:0000313" key="9">
    <source>
        <dbReference type="EMBL" id="KAF7258616.1"/>
    </source>
</evidence>
<dbReference type="InterPro" id="IPR036036">
    <property type="entry name" value="SOCS_box-like_dom_sf"/>
</dbReference>
<dbReference type="Proteomes" id="UP000822476">
    <property type="component" value="Unassembled WGS sequence"/>
</dbReference>
<evidence type="ECO:0000259" key="7">
    <source>
        <dbReference type="PROSITE" id="PS50001"/>
    </source>
</evidence>
<dbReference type="GO" id="GO:0035556">
    <property type="term" value="P:intracellular signal transduction"/>
    <property type="evidence" value="ECO:0007669"/>
    <property type="project" value="InterPro"/>
</dbReference>
<gene>
    <name evidence="9" type="ORF">EG68_03997</name>
</gene>
<feature type="compositionally biased region" description="Low complexity" evidence="6">
    <location>
        <begin position="914"/>
        <end position="926"/>
    </location>
</feature>
<dbReference type="SMART" id="SM00253">
    <property type="entry name" value="SOCS"/>
    <property type="match status" value="1"/>
</dbReference>
<evidence type="ECO:0000256" key="1">
    <source>
        <dbReference type="ARBA" id="ARBA00022604"/>
    </source>
</evidence>
<keyword evidence="1" id="KW-0341">Growth regulation</keyword>
<evidence type="ECO:0000259" key="8">
    <source>
        <dbReference type="PROSITE" id="PS50225"/>
    </source>
</evidence>
<feature type="domain" description="SOCS box" evidence="8">
    <location>
        <begin position="1090"/>
        <end position="1133"/>
    </location>
</feature>
<keyword evidence="2" id="KW-0734">Signal transduction inhibitor</keyword>
<dbReference type="GO" id="GO:0046935">
    <property type="term" value="F:1-phosphatidylinositol-3-kinase regulator activity"/>
    <property type="evidence" value="ECO:0007669"/>
    <property type="project" value="TreeGrafter"/>
</dbReference>
<feature type="compositionally biased region" description="Polar residues" evidence="6">
    <location>
        <begin position="1178"/>
        <end position="1211"/>
    </location>
</feature>
<dbReference type="Gene3D" id="3.30.505.10">
    <property type="entry name" value="SH2 domain"/>
    <property type="match status" value="1"/>
</dbReference>
<dbReference type="GO" id="GO:0046854">
    <property type="term" value="P:phosphatidylinositol phosphate biosynthetic process"/>
    <property type="evidence" value="ECO:0007669"/>
    <property type="project" value="TreeGrafter"/>
</dbReference>
<dbReference type="SUPFAM" id="SSF158235">
    <property type="entry name" value="SOCS box-like"/>
    <property type="match status" value="1"/>
</dbReference>
<evidence type="ECO:0000256" key="6">
    <source>
        <dbReference type="SAM" id="MobiDB-lite"/>
    </source>
</evidence>
<keyword evidence="4 5" id="KW-0727">SH2 domain</keyword>
<dbReference type="EMBL" id="JTDE01001623">
    <property type="protein sequence ID" value="KAF7258616.1"/>
    <property type="molecule type" value="Genomic_DNA"/>
</dbReference>
<feature type="domain" description="SH2" evidence="7">
    <location>
        <begin position="986"/>
        <end position="1094"/>
    </location>
</feature>
<dbReference type="InterPro" id="IPR037346">
    <property type="entry name" value="SOCS7_SOCS"/>
</dbReference>
<name>A0A8S9YZA5_9TREM</name>
<proteinExistence type="predicted"/>
<evidence type="ECO:0000256" key="4">
    <source>
        <dbReference type="ARBA" id="ARBA00022999"/>
    </source>
</evidence>
<evidence type="ECO:0000313" key="10">
    <source>
        <dbReference type="Proteomes" id="UP000822476"/>
    </source>
</evidence>
<dbReference type="CDD" id="cd03741">
    <property type="entry name" value="SOCS_SOCS7"/>
    <property type="match status" value="1"/>
</dbReference>
<sequence>MHRTNTVCACGRPQAFSHVLSEISPAEISVFCSTATASVTSVTTDDTGIESSSLGASPTLPCCPKSLQHAEIKATPWGKEQPPPIPPKAGRQCPPIPPKPFMETFEVVKSNLHKSSGSTCLPSTGCFSTSSLPPENVTVKVPKGREPEVTHNVHSSSALNRLHSGDHLSPFKHEVNKTGRLIPLPSTSPNRNRVLIPQSECSNCGLLRKTSCSKRTSYSSLGPSFLSRKNCPTSCSYSPDRNSRPSVCSIEASQPCLCQVNRHWNVKSLPPTPNQVQPTFRKMPPSDLNCDIWSTPRLFNLAVRPNYTGKSASKPGCGSLQWISHTLTRVFCTGLGRGRSTETKNGIVSGINNDDSTVCVNNLSEPSKVPIVSASASTTNSIISPRGHSKSSVACGVSLWHNRSRSCYCSHNTVPSGTLPSGLSSASYHSSPARRTNRMNSPTKSHVIPPPTPASLDPELFSGISHSVLVDSKDKRKLCGMNLSGRSHPLPPSRTADVLQKHNLSRWALHAPSLSMEVPKSDCSCICPVQPTSTVPTSSQAMVDLPDLVNSPDRKPSRHLYAQTKHRYWKPRKKLSIRPRCSSSVAADKLPDGPAPSNLTNELLSGVRGEALPPLTCGQPNVQCSRICSRQHSPCELPSRTLVDNSNPHRETTCMVLDRDDQVHHVHHIHHVHHVYHYHHHLPDLGILTQSDSTIPGFLSSTTSLKGQLCCSKDSGRPHNLPATTPVSCGCPLEFVGMRAQSLSREMLGIQQSVVTNLCPAHLDSGVSRTQTPNPPSQPRSSATPVSPVPITSCHSSSNLCCPLYCLQQQQQQQQQSHFGPGCTLHPILETFATRDVISVTGDGAVSPIQPSGSSDNSPPNPLTAHSQDPCALISSTPGRLTVANCVQPVASKSVLPVSEPISPRSQQRADDLTTSAVPSASPTSVERTLAPLPVRTSAIVTPMQSTRVSRTGRTLTSSIPFSATDLQQSRLSFQRSMLELRKMGWYWGPLTFQEAQVLLAKRPDGTFLVRDSGHDTYILSLSFRVRGETYHTRIEHSLGRFSFWSQPQSHSANTMVEFIEKAVAHSISGQFHYFLQSSAQGQPPVEVPLLYPLSRFQVVPSLRHLARFTILSCIRRDHINQLPLPHSLLNYLMEKQCYAESLEAFEEAIRDRGPLEFRPRQVVSSEPTPDSPAIEQSLASTDETLPEVQRTTVSRRSTASNDSVASVDSQVTVRPTAVPTTPSPSC</sequence>
<organism evidence="9 10">
    <name type="scientific">Paragonimus skrjabini miyazakii</name>
    <dbReference type="NCBI Taxonomy" id="59628"/>
    <lineage>
        <taxon>Eukaryota</taxon>
        <taxon>Metazoa</taxon>
        <taxon>Spiralia</taxon>
        <taxon>Lophotrochozoa</taxon>
        <taxon>Platyhelminthes</taxon>
        <taxon>Trematoda</taxon>
        <taxon>Digenea</taxon>
        <taxon>Plagiorchiida</taxon>
        <taxon>Troglotremata</taxon>
        <taxon>Troglotrematidae</taxon>
        <taxon>Paragonimus</taxon>
    </lineage>
</organism>
<accession>A0A8S9YZA5</accession>
<evidence type="ECO:0000256" key="2">
    <source>
        <dbReference type="ARBA" id="ARBA00022700"/>
    </source>
</evidence>
<evidence type="ECO:0000256" key="3">
    <source>
        <dbReference type="ARBA" id="ARBA00022786"/>
    </source>
</evidence>
<dbReference type="GO" id="GO:0009968">
    <property type="term" value="P:negative regulation of signal transduction"/>
    <property type="evidence" value="ECO:0007669"/>
    <property type="project" value="UniProtKB-KW"/>
</dbReference>
<dbReference type="PROSITE" id="PS50225">
    <property type="entry name" value="SOCS"/>
    <property type="match status" value="1"/>
</dbReference>
<feature type="region of interest" description="Disordered" evidence="6">
    <location>
        <begin position="843"/>
        <end position="871"/>
    </location>
</feature>
<dbReference type="OrthoDB" id="5979828at2759"/>
<dbReference type="Pfam" id="PF00017">
    <property type="entry name" value="SH2"/>
    <property type="match status" value="1"/>
</dbReference>
<dbReference type="SUPFAM" id="SSF55550">
    <property type="entry name" value="SH2 domain"/>
    <property type="match status" value="1"/>
</dbReference>
<feature type="region of interest" description="Disordered" evidence="6">
    <location>
        <begin position="422"/>
        <end position="448"/>
    </location>
</feature>
<feature type="compositionally biased region" description="Polar residues" evidence="6">
    <location>
        <begin position="422"/>
        <end position="444"/>
    </location>
</feature>
<dbReference type="InterPro" id="IPR036860">
    <property type="entry name" value="SH2_dom_sf"/>
</dbReference>
<feature type="region of interest" description="Disordered" evidence="6">
    <location>
        <begin position="1161"/>
        <end position="1227"/>
    </location>
</feature>
<dbReference type="AlphaFoldDB" id="A0A8S9YZA5"/>
<feature type="compositionally biased region" description="Low complexity" evidence="6">
    <location>
        <begin position="1212"/>
        <end position="1221"/>
    </location>
</feature>
<reference evidence="9" key="1">
    <citation type="submission" date="2019-07" db="EMBL/GenBank/DDBJ databases">
        <title>Annotation for the trematode Paragonimus miyazaki's.</title>
        <authorList>
            <person name="Choi Y.-J."/>
        </authorList>
    </citation>
    <scope>NUCLEOTIDE SEQUENCE</scope>
    <source>
        <strain evidence="9">Japan</strain>
    </source>
</reference>
<dbReference type="InterPro" id="IPR000980">
    <property type="entry name" value="SH2"/>
</dbReference>
<dbReference type="SMART" id="SM00252">
    <property type="entry name" value="SH2"/>
    <property type="match status" value="1"/>
</dbReference>
<feature type="region of interest" description="Disordered" evidence="6">
    <location>
        <begin position="765"/>
        <end position="790"/>
    </location>
</feature>
<feature type="region of interest" description="Disordered" evidence="6">
    <location>
        <begin position="898"/>
        <end position="926"/>
    </location>
</feature>
<dbReference type="PANTHER" id="PTHR10155">
    <property type="entry name" value="PHOSPHATIDYLINOSITOL 3-KINASE REGULATORY SUBUNIT"/>
    <property type="match status" value="1"/>
</dbReference>
<evidence type="ECO:0000256" key="5">
    <source>
        <dbReference type="PROSITE-ProRule" id="PRU00191"/>
    </source>
</evidence>
<protein>
    <recommendedName>
        <fullName evidence="11">Suppressor of cytokine signaling 7</fullName>
    </recommendedName>
</protein>
<evidence type="ECO:0008006" key="11">
    <source>
        <dbReference type="Google" id="ProtNLM"/>
    </source>
</evidence>
<dbReference type="GO" id="GO:0005942">
    <property type="term" value="C:phosphatidylinositol 3-kinase complex"/>
    <property type="evidence" value="ECO:0007669"/>
    <property type="project" value="TreeGrafter"/>
</dbReference>
<dbReference type="Pfam" id="PF07525">
    <property type="entry name" value="SOCS_box"/>
    <property type="match status" value="1"/>
</dbReference>
<dbReference type="PROSITE" id="PS50001">
    <property type="entry name" value="SH2"/>
    <property type="match status" value="1"/>
</dbReference>
<keyword evidence="10" id="KW-1185">Reference proteome</keyword>
<comment type="caution">
    <text evidence="9">The sequence shown here is derived from an EMBL/GenBank/DDBJ whole genome shotgun (WGS) entry which is preliminary data.</text>
</comment>